<dbReference type="HOGENOM" id="CLU_009958_4_0_1"/>
<protein>
    <submittedName>
        <fullName evidence="1">Uncharacterized protein</fullName>
    </submittedName>
</protein>
<dbReference type="Proteomes" id="UP000053257">
    <property type="component" value="Unassembled WGS sequence"/>
</dbReference>
<dbReference type="CDD" id="cd10170">
    <property type="entry name" value="ASKHA_NBD_HSP70"/>
    <property type="match status" value="1"/>
</dbReference>
<sequence length="409" mass="45001">MDEMEDETKGLQLVEWFKMHLMPSKMSNDKMKDLDVQHQLPTGKTVVDVFADFLRYLYKCAREYIIGARTNGASLWNSVKDHVEIVLTHPNGWEGSQQGKLRESAVLAGLVPDTTAGHERIHLLSEGEASLHFCVDAGMTSEFTDGTGVIIIDAGGGTIDLSSYLFTRVSPINVEESAAAECAMEGSTRVNTRATKMFRSKFANAGNFGTDIYIKVMTDAFDKGTKPTFKDPSEKSFIRFGGLSDHSEQFGIRNGRFSVKGTEIAKLFEPAISATLTAVRRQKAAAANPPTFAFLVGGFAASKYLADRLSKELKSLGITLSRPDHHAQKAVAIGAVSHYIEHYVSARVARFTFGTETIVPFDPSDPEHRSRRSKVVPSALRFPAIPDAFGSLIKKYTPSIHLRLISVYQ</sequence>
<name>A0A0C3P901_PHLG1</name>
<dbReference type="PANTHER" id="PTHR14187">
    <property type="entry name" value="ALPHA KINASE/ELONGATION FACTOR 2 KINASE"/>
    <property type="match status" value="1"/>
</dbReference>
<reference evidence="1 2" key="1">
    <citation type="journal article" date="2014" name="PLoS Genet.">
        <title>Analysis of the Phlebiopsis gigantea genome, transcriptome and secretome provides insight into its pioneer colonization strategies of wood.</title>
        <authorList>
            <person name="Hori C."/>
            <person name="Ishida T."/>
            <person name="Igarashi K."/>
            <person name="Samejima M."/>
            <person name="Suzuki H."/>
            <person name="Master E."/>
            <person name="Ferreira P."/>
            <person name="Ruiz-Duenas F.J."/>
            <person name="Held B."/>
            <person name="Canessa P."/>
            <person name="Larrondo L.F."/>
            <person name="Schmoll M."/>
            <person name="Druzhinina I.S."/>
            <person name="Kubicek C.P."/>
            <person name="Gaskell J.A."/>
            <person name="Kersten P."/>
            <person name="St John F."/>
            <person name="Glasner J."/>
            <person name="Sabat G."/>
            <person name="Splinter BonDurant S."/>
            <person name="Syed K."/>
            <person name="Yadav J."/>
            <person name="Mgbeahuruike A.C."/>
            <person name="Kovalchuk A."/>
            <person name="Asiegbu F.O."/>
            <person name="Lackner G."/>
            <person name="Hoffmeister D."/>
            <person name="Rencoret J."/>
            <person name="Gutierrez A."/>
            <person name="Sun H."/>
            <person name="Lindquist E."/>
            <person name="Barry K."/>
            <person name="Riley R."/>
            <person name="Grigoriev I.V."/>
            <person name="Henrissat B."/>
            <person name="Kues U."/>
            <person name="Berka R.M."/>
            <person name="Martinez A.T."/>
            <person name="Covert S.F."/>
            <person name="Blanchette R.A."/>
            <person name="Cullen D."/>
        </authorList>
    </citation>
    <scope>NUCLEOTIDE SEQUENCE [LARGE SCALE GENOMIC DNA]</scope>
    <source>
        <strain evidence="1 2">11061_1 CR5-6</strain>
    </source>
</reference>
<dbReference type="STRING" id="745531.A0A0C3P901"/>
<keyword evidence="2" id="KW-1185">Reference proteome</keyword>
<dbReference type="AlphaFoldDB" id="A0A0C3P901"/>
<proteinExistence type="predicted"/>
<gene>
    <name evidence="1" type="ORF">PHLGIDRAFT_17412</name>
</gene>
<dbReference type="Gene3D" id="3.30.420.40">
    <property type="match status" value="2"/>
</dbReference>
<dbReference type="EMBL" id="KN840901">
    <property type="protein sequence ID" value="KIP01143.1"/>
    <property type="molecule type" value="Genomic_DNA"/>
</dbReference>
<dbReference type="OrthoDB" id="2963168at2759"/>
<evidence type="ECO:0000313" key="1">
    <source>
        <dbReference type="EMBL" id="KIP01143.1"/>
    </source>
</evidence>
<accession>A0A0C3P901</accession>
<dbReference type="InterPro" id="IPR043129">
    <property type="entry name" value="ATPase_NBD"/>
</dbReference>
<dbReference type="PANTHER" id="PTHR14187:SF5">
    <property type="entry name" value="HEAT SHOCK 70 KDA PROTEIN 12A"/>
    <property type="match status" value="1"/>
</dbReference>
<organism evidence="1 2">
    <name type="scientific">Phlebiopsis gigantea (strain 11061_1 CR5-6)</name>
    <name type="common">White-rot fungus</name>
    <name type="synonym">Peniophora gigantea</name>
    <dbReference type="NCBI Taxonomy" id="745531"/>
    <lineage>
        <taxon>Eukaryota</taxon>
        <taxon>Fungi</taxon>
        <taxon>Dikarya</taxon>
        <taxon>Basidiomycota</taxon>
        <taxon>Agaricomycotina</taxon>
        <taxon>Agaricomycetes</taxon>
        <taxon>Polyporales</taxon>
        <taxon>Phanerochaetaceae</taxon>
        <taxon>Phlebiopsis</taxon>
    </lineage>
</organism>
<evidence type="ECO:0000313" key="2">
    <source>
        <dbReference type="Proteomes" id="UP000053257"/>
    </source>
</evidence>
<dbReference type="Gene3D" id="3.90.640.10">
    <property type="entry name" value="Actin, Chain A, domain 4"/>
    <property type="match status" value="1"/>
</dbReference>
<dbReference type="SUPFAM" id="SSF53067">
    <property type="entry name" value="Actin-like ATPase domain"/>
    <property type="match status" value="1"/>
</dbReference>